<keyword evidence="2" id="KW-1185">Reference proteome</keyword>
<organism evidence="1 2">
    <name type="scientific">Dendrolimus kikuchii</name>
    <dbReference type="NCBI Taxonomy" id="765133"/>
    <lineage>
        <taxon>Eukaryota</taxon>
        <taxon>Metazoa</taxon>
        <taxon>Ecdysozoa</taxon>
        <taxon>Arthropoda</taxon>
        <taxon>Hexapoda</taxon>
        <taxon>Insecta</taxon>
        <taxon>Pterygota</taxon>
        <taxon>Neoptera</taxon>
        <taxon>Endopterygota</taxon>
        <taxon>Lepidoptera</taxon>
        <taxon>Glossata</taxon>
        <taxon>Ditrysia</taxon>
        <taxon>Bombycoidea</taxon>
        <taxon>Lasiocampidae</taxon>
        <taxon>Dendrolimus</taxon>
    </lineage>
</organism>
<protein>
    <submittedName>
        <fullName evidence="1">Uncharacterized protein</fullName>
    </submittedName>
</protein>
<evidence type="ECO:0000313" key="2">
    <source>
        <dbReference type="Proteomes" id="UP000824533"/>
    </source>
</evidence>
<accession>A0ACC1CSA7</accession>
<evidence type="ECO:0000313" key="1">
    <source>
        <dbReference type="EMBL" id="KAJ0174559.1"/>
    </source>
</evidence>
<sequence>MASTRKNESWLLVDWVGGGRDVIYVRSVLSPMSELKIGEVLTANKRGEAQIATLIARARERHELDEMIKEKASPGPSVENQDDPEDFSASASSWDPNDEDEPMSGDSDEVKTKRIKLEPCKRQYSNRRTSRKVLTPIHRPNAVIPKCMLNNTKNENKTRKMTVREEKNTSANKSVPDSTKINTTKNVIPEKVPIDIRELADIRNSFHQLFQMIEELKKPFGFNVNQNAMVSVQASETPSPIENTKDTIVDLDEEQEFENNESDFDRSDDNVLITNKYDNNHRSTVKTSPQNETSEWIPIGSGQTLIHADQYKKIKWKSFTIATRTLLLALFPRRVLATHSLTGKRSPAFQNKPAKMCLDPKIISDVILEVMDRFDVKENLVRSIITTKCADECKMWKTRVMKKKSGKNQENIPPTKNGDHKIE</sequence>
<proteinExistence type="predicted"/>
<gene>
    <name evidence="1" type="ORF">K1T71_009667</name>
</gene>
<dbReference type="EMBL" id="CM034403">
    <property type="protein sequence ID" value="KAJ0174559.1"/>
    <property type="molecule type" value="Genomic_DNA"/>
</dbReference>
<comment type="caution">
    <text evidence="1">The sequence shown here is derived from an EMBL/GenBank/DDBJ whole genome shotgun (WGS) entry which is preliminary data.</text>
</comment>
<name>A0ACC1CSA7_9NEOP</name>
<reference evidence="1 2" key="1">
    <citation type="journal article" date="2021" name="Front. Genet.">
        <title>Chromosome-Level Genome Assembly Reveals Significant Gene Expansion in the Toll and IMD Signaling Pathways of Dendrolimus kikuchii.</title>
        <authorList>
            <person name="Zhou J."/>
            <person name="Wu P."/>
            <person name="Xiong Z."/>
            <person name="Liu N."/>
            <person name="Zhao N."/>
            <person name="Ji M."/>
            <person name="Qiu Y."/>
            <person name="Yang B."/>
        </authorList>
    </citation>
    <scope>NUCLEOTIDE SEQUENCE [LARGE SCALE GENOMIC DNA]</scope>
    <source>
        <strain evidence="1">Ann1</strain>
    </source>
</reference>
<dbReference type="Proteomes" id="UP000824533">
    <property type="component" value="Linkage Group LG17"/>
</dbReference>